<dbReference type="InterPro" id="IPR010730">
    <property type="entry name" value="HET"/>
</dbReference>
<dbReference type="PANTHER" id="PTHR24148:SF73">
    <property type="entry name" value="HET DOMAIN PROTEIN (AFU_ORTHOLOGUE AFUA_8G01020)"/>
    <property type="match status" value="1"/>
</dbReference>
<evidence type="ECO:0000313" key="3">
    <source>
        <dbReference type="EMBL" id="KAH7175928.1"/>
    </source>
</evidence>
<keyword evidence="1" id="KW-1133">Transmembrane helix</keyword>
<keyword evidence="4" id="KW-1185">Reference proteome</keyword>
<name>A0A9P9FUR5_9HYPO</name>
<keyword evidence="1" id="KW-0812">Transmembrane</keyword>
<dbReference type="InterPro" id="IPR052895">
    <property type="entry name" value="HetReg/Transcr_Mod"/>
</dbReference>
<protein>
    <submittedName>
        <fullName evidence="3">Heterokaryon incompatibility protein-domain-containing protein</fullName>
    </submittedName>
</protein>
<evidence type="ECO:0000313" key="4">
    <source>
        <dbReference type="Proteomes" id="UP000738349"/>
    </source>
</evidence>
<dbReference type="Pfam" id="PF06985">
    <property type="entry name" value="HET"/>
    <property type="match status" value="1"/>
</dbReference>
<evidence type="ECO:0000256" key="1">
    <source>
        <dbReference type="SAM" id="Phobius"/>
    </source>
</evidence>
<dbReference type="AlphaFoldDB" id="A0A9P9FUR5"/>
<feature type="domain" description="Heterokaryon incompatibility" evidence="2">
    <location>
        <begin position="102"/>
        <end position="208"/>
    </location>
</feature>
<dbReference type="EMBL" id="JAGMUV010000001">
    <property type="protein sequence ID" value="KAH7175928.1"/>
    <property type="molecule type" value="Genomic_DNA"/>
</dbReference>
<dbReference type="PANTHER" id="PTHR24148">
    <property type="entry name" value="ANKYRIN REPEAT DOMAIN-CONTAINING PROTEIN 39 HOMOLOG-RELATED"/>
    <property type="match status" value="1"/>
</dbReference>
<organism evidence="3 4">
    <name type="scientific">Dactylonectria macrodidyma</name>
    <dbReference type="NCBI Taxonomy" id="307937"/>
    <lineage>
        <taxon>Eukaryota</taxon>
        <taxon>Fungi</taxon>
        <taxon>Dikarya</taxon>
        <taxon>Ascomycota</taxon>
        <taxon>Pezizomycotina</taxon>
        <taxon>Sordariomycetes</taxon>
        <taxon>Hypocreomycetidae</taxon>
        <taxon>Hypocreales</taxon>
        <taxon>Nectriaceae</taxon>
        <taxon>Dactylonectria</taxon>
    </lineage>
</organism>
<reference evidence="3" key="1">
    <citation type="journal article" date="2021" name="Nat. Commun.">
        <title>Genetic determinants of endophytism in the Arabidopsis root mycobiome.</title>
        <authorList>
            <person name="Mesny F."/>
            <person name="Miyauchi S."/>
            <person name="Thiergart T."/>
            <person name="Pickel B."/>
            <person name="Atanasova L."/>
            <person name="Karlsson M."/>
            <person name="Huettel B."/>
            <person name="Barry K.W."/>
            <person name="Haridas S."/>
            <person name="Chen C."/>
            <person name="Bauer D."/>
            <person name="Andreopoulos W."/>
            <person name="Pangilinan J."/>
            <person name="LaButti K."/>
            <person name="Riley R."/>
            <person name="Lipzen A."/>
            <person name="Clum A."/>
            <person name="Drula E."/>
            <person name="Henrissat B."/>
            <person name="Kohler A."/>
            <person name="Grigoriev I.V."/>
            <person name="Martin F.M."/>
            <person name="Hacquard S."/>
        </authorList>
    </citation>
    <scope>NUCLEOTIDE SEQUENCE</scope>
    <source>
        <strain evidence="3">MPI-CAGE-AT-0147</strain>
    </source>
</reference>
<gene>
    <name evidence="3" type="ORF">EDB81DRAFT_771495</name>
</gene>
<comment type="caution">
    <text evidence="3">The sequence shown here is derived from an EMBL/GenBank/DDBJ whole genome shotgun (WGS) entry which is preliminary data.</text>
</comment>
<accession>A0A9P9FUR5</accession>
<feature type="transmembrane region" description="Helical" evidence="1">
    <location>
        <begin position="16"/>
        <end position="33"/>
    </location>
</feature>
<sequence>MVTGVNLDQSNNQRPWHLYLLACAPSPTLIMFAPKKKKKEKKKGIFTLHYSTRRSGYYDADEHPLPPSTGPAECSVVKGPAFTALNHEIGIDRISLTACPSFVALSYVWGSPDRDYRLTLCDNSFLPITKSVANALVYVLNDIEEGFIWIDQICINQSNTEERNQQVAKMGDIYRKACKVFVWLGLEGDGAERVDRIFQDFEKSRVDSTTDTALREAFIFSLEAHLNRQAMISVMKLP</sequence>
<dbReference type="Proteomes" id="UP000738349">
    <property type="component" value="Unassembled WGS sequence"/>
</dbReference>
<proteinExistence type="predicted"/>
<dbReference type="OrthoDB" id="2157530at2759"/>
<keyword evidence="1" id="KW-0472">Membrane</keyword>
<evidence type="ECO:0000259" key="2">
    <source>
        <dbReference type="Pfam" id="PF06985"/>
    </source>
</evidence>